<accession>A0A225AEC0</accession>
<evidence type="ECO:0000256" key="1">
    <source>
        <dbReference type="ARBA" id="ARBA00010088"/>
    </source>
</evidence>
<name>A0A225AEC0_TALAT</name>
<evidence type="ECO:0000259" key="5">
    <source>
        <dbReference type="Pfam" id="PF08386"/>
    </source>
</evidence>
<comment type="caution">
    <text evidence="6">The sequence shown here is derived from an EMBL/GenBank/DDBJ whole genome shotgun (WGS) entry which is preliminary data.</text>
</comment>
<dbReference type="InterPro" id="IPR029058">
    <property type="entry name" value="AB_hydrolase_fold"/>
</dbReference>
<dbReference type="EMBL" id="LFMY01000012">
    <property type="protein sequence ID" value="OKL57393.1"/>
    <property type="molecule type" value="Genomic_DNA"/>
</dbReference>
<evidence type="ECO:0000259" key="4">
    <source>
        <dbReference type="Pfam" id="PF00561"/>
    </source>
</evidence>
<dbReference type="STRING" id="1441469.A0A225AEC0"/>
<comment type="similarity">
    <text evidence="1">Belongs to the peptidase S33 family.</text>
</comment>
<dbReference type="Pfam" id="PF08386">
    <property type="entry name" value="Abhydrolase_4"/>
    <property type="match status" value="1"/>
</dbReference>
<dbReference type="InterPro" id="IPR013595">
    <property type="entry name" value="Pept_S33_TAP-like_C"/>
</dbReference>
<keyword evidence="3" id="KW-0472">Membrane</keyword>
<protein>
    <recommendedName>
        <fullName evidence="8">Peptidase S33 tripeptidyl aminopeptidase-like C-terminal domain-containing protein</fullName>
    </recommendedName>
</protein>
<dbReference type="Proteomes" id="UP000214365">
    <property type="component" value="Unassembled WGS sequence"/>
</dbReference>
<dbReference type="Pfam" id="PF00561">
    <property type="entry name" value="Abhydrolase_1"/>
    <property type="match status" value="1"/>
</dbReference>
<dbReference type="PANTHER" id="PTHR43248:SF25">
    <property type="entry name" value="AB HYDROLASE-1 DOMAIN-CONTAINING PROTEIN-RELATED"/>
    <property type="match status" value="1"/>
</dbReference>
<evidence type="ECO:0000313" key="6">
    <source>
        <dbReference type="EMBL" id="OKL57393.1"/>
    </source>
</evidence>
<feature type="transmembrane region" description="Helical" evidence="3">
    <location>
        <begin position="29"/>
        <end position="47"/>
    </location>
</feature>
<gene>
    <name evidence="6" type="ORF">UA08_07409</name>
</gene>
<sequence length="688" mass="75657">MKDFKYFSEQQTLDAAIHGRKRQIQNKHVHGVVISLLLLATAFFSFMRPKSVSLRENDIVHENNYATPFSWEKIVPSSSLEYHDCFDGYQCARLELPMDYHRTDGRGRKVAIAIARLPAKVPVTDPRYGGAVLINPGGPGGSGVAQALYTGRNLQIIVDADIDPSTADESDTSSLYFDIIGFDPRGVNNTTPQFSCFPSLSSQLNFELQAEAEGMLGSSAESFMQNWQRTVALGQSCSEQLLARVDPAGDEALGEHVNTMPVARDMIEITERHAEWREKQGMKQQQEEDEAIGYDSKQNIVARTRWNRGNEKLLYWGRSYGTVLGATFAAAYPDRISRAVLDGVVDLDSYYDGAAESSSITDADIIFDRFFEYCHAAGLEGCPFYVPGGPSEIKSAYDALENQIRNKSVPVAASSTRGPEVITWTDLKIIQRISVYQPLLVFPVFAQFLADLKLGDGSSMAAFKQRNRQISCLSEECVTAGLWSEQCTGSGTSEDASSQAILCSDARYMTSVSNEEFKGTWDGLVKDSKTIGDYWASIHLTCAGWIPQAKWRLEGPYTANTSHPLLFVSTSLDPVTPLENAKKMSRSFPGSVVLQQGSEGHTTGSSPSLCIAKAIRKYFQTGQLPASDAFCPGDLKPLLGVPEESVTMLTKINSMDQPIFQALIDDVSTFGAARSLGSAYSERWETVK</sequence>
<dbReference type="GO" id="GO:0016787">
    <property type="term" value="F:hydrolase activity"/>
    <property type="evidence" value="ECO:0007669"/>
    <property type="project" value="UniProtKB-KW"/>
</dbReference>
<keyword evidence="7" id="KW-1185">Reference proteome</keyword>
<dbReference type="PANTHER" id="PTHR43248">
    <property type="entry name" value="2-SUCCINYL-6-HYDROXY-2,4-CYCLOHEXADIENE-1-CARBOXYLATE SYNTHASE"/>
    <property type="match status" value="1"/>
</dbReference>
<keyword evidence="3" id="KW-0812">Transmembrane</keyword>
<feature type="domain" description="Peptidase S33 tripeptidyl aminopeptidase-like C-terminal" evidence="5">
    <location>
        <begin position="530"/>
        <end position="631"/>
    </location>
</feature>
<proteinExistence type="inferred from homology"/>
<evidence type="ECO:0000256" key="3">
    <source>
        <dbReference type="SAM" id="Phobius"/>
    </source>
</evidence>
<dbReference type="GeneID" id="31007165"/>
<evidence type="ECO:0000256" key="2">
    <source>
        <dbReference type="ARBA" id="ARBA00022801"/>
    </source>
</evidence>
<keyword evidence="2" id="KW-0378">Hydrolase</keyword>
<dbReference type="OrthoDB" id="425534at2759"/>
<dbReference type="InterPro" id="IPR051601">
    <property type="entry name" value="Serine_prot/Carboxylest_S33"/>
</dbReference>
<reference evidence="6 7" key="1">
    <citation type="submission" date="2015-06" db="EMBL/GenBank/DDBJ databases">
        <title>Talaromyces atroroseus IBT 11181 draft genome.</title>
        <authorList>
            <person name="Rasmussen K.B."/>
            <person name="Rasmussen S."/>
            <person name="Petersen B."/>
            <person name="Sicheritz-Ponten T."/>
            <person name="Mortensen U.H."/>
            <person name="Thrane U."/>
        </authorList>
    </citation>
    <scope>NUCLEOTIDE SEQUENCE [LARGE SCALE GENOMIC DNA]</scope>
    <source>
        <strain evidence="6 7">IBT 11181</strain>
    </source>
</reference>
<feature type="domain" description="AB hydrolase-1" evidence="4">
    <location>
        <begin position="131"/>
        <end position="344"/>
    </location>
</feature>
<dbReference type="AlphaFoldDB" id="A0A225AEC0"/>
<keyword evidence="3" id="KW-1133">Transmembrane helix</keyword>
<organism evidence="6 7">
    <name type="scientific">Talaromyces atroroseus</name>
    <dbReference type="NCBI Taxonomy" id="1441469"/>
    <lineage>
        <taxon>Eukaryota</taxon>
        <taxon>Fungi</taxon>
        <taxon>Dikarya</taxon>
        <taxon>Ascomycota</taxon>
        <taxon>Pezizomycotina</taxon>
        <taxon>Eurotiomycetes</taxon>
        <taxon>Eurotiomycetidae</taxon>
        <taxon>Eurotiales</taxon>
        <taxon>Trichocomaceae</taxon>
        <taxon>Talaromyces</taxon>
        <taxon>Talaromyces sect. Trachyspermi</taxon>
    </lineage>
</organism>
<dbReference type="Gene3D" id="3.40.50.1820">
    <property type="entry name" value="alpha/beta hydrolase"/>
    <property type="match status" value="1"/>
</dbReference>
<dbReference type="RefSeq" id="XP_020117514.1">
    <property type="nucleotide sequence ID" value="XM_020262695.1"/>
</dbReference>
<dbReference type="SUPFAM" id="SSF53474">
    <property type="entry name" value="alpha/beta-Hydrolases"/>
    <property type="match status" value="2"/>
</dbReference>
<evidence type="ECO:0000313" key="7">
    <source>
        <dbReference type="Proteomes" id="UP000214365"/>
    </source>
</evidence>
<dbReference type="InterPro" id="IPR000073">
    <property type="entry name" value="AB_hydrolase_1"/>
</dbReference>
<evidence type="ECO:0008006" key="8">
    <source>
        <dbReference type="Google" id="ProtNLM"/>
    </source>
</evidence>